<proteinExistence type="inferred from homology"/>
<dbReference type="PANTHER" id="PTHR15237">
    <property type="entry name" value="DNA REPAIR PROTEIN RAD9"/>
    <property type="match status" value="1"/>
</dbReference>
<comment type="similarity">
    <text evidence="1 2">Belongs to the rad9 family.</text>
</comment>
<dbReference type="InterPro" id="IPR026584">
    <property type="entry name" value="Rad9"/>
</dbReference>
<feature type="region of interest" description="Disordered" evidence="3">
    <location>
        <begin position="290"/>
        <end position="368"/>
    </location>
</feature>
<dbReference type="GO" id="GO:0031573">
    <property type="term" value="P:mitotic intra-S DNA damage checkpoint signaling"/>
    <property type="evidence" value="ECO:0007669"/>
    <property type="project" value="TreeGrafter"/>
</dbReference>
<dbReference type="GO" id="GO:0071479">
    <property type="term" value="P:cellular response to ionizing radiation"/>
    <property type="evidence" value="ECO:0007669"/>
    <property type="project" value="TreeGrafter"/>
</dbReference>
<protein>
    <recommendedName>
        <fullName evidence="2">DNA repair protein rad9</fullName>
    </recommendedName>
</protein>
<evidence type="ECO:0000313" key="5">
    <source>
        <dbReference type="Proteomes" id="UP000799440"/>
    </source>
</evidence>
<dbReference type="PIRSF" id="PIRSF009303">
    <property type="entry name" value="Cell_cycle_RAD9"/>
    <property type="match status" value="1"/>
</dbReference>
<evidence type="ECO:0000256" key="2">
    <source>
        <dbReference type="PIRNR" id="PIRNR009303"/>
    </source>
</evidence>
<dbReference type="Proteomes" id="UP000799440">
    <property type="component" value="Unassembled WGS sequence"/>
</dbReference>
<dbReference type="OrthoDB" id="60092at2759"/>
<dbReference type="EMBL" id="MU006570">
    <property type="protein sequence ID" value="KAF2748036.1"/>
    <property type="molecule type" value="Genomic_DNA"/>
</dbReference>
<accession>A0A6A6VDW6</accession>
<dbReference type="Pfam" id="PF04139">
    <property type="entry name" value="Rad9"/>
    <property type="match status" value="1"/>
</dbReference>
<dbReference type="AlphaFoldDB" id="A0A6A6VDW6"/>
<feature type="region of interest" description="Disordered" evidence="3">
    <location>
        <begin position="400"/>
        <end position="428"/>
    </location>
</feature>
<dbReference type="SUPFAM" id="SSF55979">
    <property type="entry name" value="DNA clamp"/>
    <property type="match status" value="1"/>
</dbReference>
<evidence type="ECO:0000256" key="3">
    <source>
        <dbReference type="SAM" id="MobiDB-lite"/>
    </source>
</evidence>
<dbReference type="GO" id="GO:0030896">
    <property type="term" value="C:checkpoint clamp complex"/>
    <property type="evidence" value="ECO:0007669"/>
    <property type="project" value="UniProtKB-UniRule"/>
</dbReference>
<evidence type="ECO:0000256" key="1">
    <source>
        <dbReference type="ARBA" id="ARBA00008494"/>
    </source>
</evidence>
<dbReference type="GO" id="GO:0000076">
    <property type="term" value="P:DNA replication checkpoint signaling"/>
    <property type="evidence" value="ECO:0007669"/>
    <property type="project" value="TreeGrafter"/>
</dbReference>
<keyword evidence="2" id="KW-0227">DNA damage</keyword>
<comment type="function">
    <text evidence="2">Acts in DNA repair and mutagenesis. Involved in promoting resistance to ionizing radiation and UV light, as well as regulating cell cycle progression after irradiation.</text>
</comment>
<organism evidence="4 5">
    <name type="scientific">Sporormia fimetaria CBS 119925</name>
    <dbReference type="NCBI Taxonomy" id="1340428"/>
    <lineage>
        <taxon>Eukaryota</taxon>
        <taxon>Fungi</taxon>
        <taxon>Dikarya</taxon>
        <taxon>Ascomycota</taxon>
        <taxon>Pezizomycotina</taxon>
        <taxon>Dothideomycetes</taxon>
        <taxon>Pleosporomycetidae</taxon>
        <taxon>Pleosporales</taxon>
        <taxon>Sporormiaceae</taxon>
        <taxon>Sporormia</taxon>
    </lineage>
</organism>
<name>A0A6A6VDW6_9PLEO</name>
<keyword evidence="5" id="KW-1185">Reference proteome</keyword>
<dbReference type="InterPro" id="IPR046938">
    <property type="entry name" value="DNA_clamp_sf"/>
</dbReference>
<dbReference type="InterPro" id="IPR007268">
    <property type="entry name" value="Rad9/Ddc1"/>
</dbReference>
<evidence type="ECO:0000313" key="4">
    <source>
        <dbReference type="EMBL" id="KAF2748036.1"/>
    </source>
</evidence>
<dbReference type="Gene3D" id="3.70.10.10">
    <property type="match status" value="1"/>
</dbReference>
<dbReference type="PANTHER" id="PTHR15237:SF0">
    <property type="entry name" value="CELL CYCLE CHECKPOINT CONTROL PROTEIN"/>
    <property type="match status" value="1"/>
</dbReference>
<sequence>MVVLNFTLIPEAAAKVHDLLVCLGKFSETVAIEARQERFTFTALNSSKSAYAALTLDGDQFFSSYECIPSQGGPDGRFTCSMSTRALLSVFKGKLYDPLGRDGAIDRCEVSVQDRPDETQCRFIVKMHCNQGVVKTYKLTYEAVEVMHALFDRNAAYNRWTIHSSAMRDYIEYFSPRTELLDIFAGEDGNSAVFKSYTEKITSGKDVLKNPLATAVAVNTSDFDSFSVDPGLHIIINVKDFKAIVLHADTLKTELRAYYSQPTRPLQFSYGSDGLLCEFTLMTSGDYNASKAPSAVPRQAHIETAPRPRPTATEARESRRMQPEMPQPVAPASQSASRRVPGSRKESSQASQNGSASLFVRQDEEDAQWEPVDYNNEEETLGWDASAEHDPATFQTFRDTASRARTQKAESNEGVAPTQRISQIKGLW</sequence>
<gene>
    <name evidence="4" type="ORF">M011DRAFT_400938</name>
</gene>
<dbReference type="GO" id="GO:0006281">
    <property type="term" value="P:DNA repair"/>
    <property type="evidence" value="ECO:0007669"/>
    <property type="project" value="UniProtKB-UniRule"/>
</dbReference>
<reference evidence="4" key="1">
    <citation type="journal article" date="2020" name="Stud. Mycol.">
        <title>101 Dothideomycetes genomes: a test case for predicting lifestyles and emergence of pathogens.</title>
        <authorList>
            <person name="Haridas S."/>
            <person name="Albert R."/>
            <person name="Binder M."/>
            <person name="Bloem J."/>
            <person name="Labutti K."/>
            <person name="Salamov A."/>
            <person name="Andreopoulos B."/>
            <person name="Baker S."/>
            <person name="Barry K."/>
            <person name="Bills G."/>
            <person name="Bluhm B."/>
            <person name="Cannon C."/>
            <person name="Castanera R."/>
            <person name="Culley D."/>
            <person name="Daum C."/>
            <person name="Ezra D."/>
            <person name="Gonzalez J."/>
            <person name="Henrissat B."/>
            <person name="Kuo A."/>
            <person name="Liang C."/>
            <person name="Lipzen A."/>
            <person name="Lutzoni F."/>
            <person name="Magnuson J."/>
            <person name="Mondo S."/>
            <person name="Nolan M."/>
            <person name="Ohm R."/>
            <person name="Pangilinan J."/>
            <person name="Park H.-J."/>
            <person name="Ramirez L."/>
            <person name="Alfaro M."/>
            <person name="Sun H."/>
            <person name="Tritt A."/>
            <person name="Yoshinaga Y."/>
            <person name="Zwiers L.-H."/>
            <person name="Turgeon B."/>
            <person name="Goodwin S."/>
            <person name="Spatafora J."/>
            <person name="Crous P."/>
            <person name="Grigoriev I."/>
        </authorList>
    </citation>
    <scope>NUCLEOTIDE SEQUENCE</scope>
    <source>
        <strain evidence="4">CBS 119925</strain>
    </source>
</reference>